<evidence type="ECO:0000313" key="3">
    <source>
        <dbReference type="EMBL" id="MFC4346501.1"/>
    </source>
</evidence>
<dbReference type="Pfam" id="PF00561">
    <property type="entry name" value="Abhydrolase_1"/>
    <property type="match status" value="1"/>
</dbReference>
<feature type="transmembrane region" description="Helical" evidence="1">
    <location>
        <begin position="126"/>
        <end position="145"/>
    </location>
</feature>
<dbReference type="PRINTS" id="PR00111">
    <property type="entry name" value="ABHYDROLASE"/>
</dbReference>
<proteinExistence type="predicted"/>
<keyword evidence="1" id="KW-0812">Transmembrane</keyword>
<keyword evidence="1" id="KW-0472">Membrane</keyword>
<name>A0ABV8U6W3_9PROT</name>
<reference evidence="4" key="1">
    <citation type="journal article" date="2019" name="Int. J. Syst. Evol. Microbiol.">
        <title>The Global Catalogue of Microorganisms (GCM) 10K type strain sequencing project: providing services to taxonomists for standard genome sequencing and annotation.</title>
        <authorList>
            <consortium name="The Broad Institute Genomics Platform"/>
            <consortium name="The Broad Institute Genome Sequencing Center for Infectious Disease"/>
            <person name="Wu L."/>
            <person name="Ma J."/>
        </authorList>
    </citation>
    <scope>NUCLEOTIDE SEQUENCE [LARGE SCALE GENOMIC DNA]</scope>
    <source>
        <strain evidence="4">CGMCC 1.15304</strain>
    </source>
</reference>
<keyword evidence="4" id="KW-1185">Reference proteome</keyword>
<keyword evidence="1" id="KW-1133">Transmembrane helix</keyword>
<dbReference type="EMBL" id="JBHSCR010000001">
    <property type="protein sequence ID" value="MFC4346501.1"/>
    <property type="molecule type" value="Genomic_DNA"/>
</dbReference>
<dbReference type="InterPro" id="IPR029058">
    <property type="entry name" value="AB_hydrolase_fold"/>
</dbReference>
<evidence type="ECO:0000313" key="4">
    <source>
        <dbReference type="Proteomes" id="UP001595776"/>
    </source>
</evidence>
<dbReference type="PANTHER" id="PTHR43689:SF8">
    <property type="entry name" value="ALPHA_BETA-HYDROLASES SUPERFAMILY PROTEIN"/>
    <property type="match status" value="1"/>
</dbReference>
<dbReference type="PANTHER" id="PTHR43689">
    <property type="entry name" value="HYDROLASE"/>
    <property type="match status" value="1"/>
</dbReference>
<evidence type="ECO:0000256" key="1">
    <source>
        <dbReference type="SAM" id="Phobius"/>
    </source>
</evidence>
<sequence length="258" mass="29094">MSPQKASADEPLVFLHGLGGTTRYWTCMLDRAPLGRSAIFVDLLGFGDSPRPWCRYTVDRHIATLHNSLAPLGPITLIGHSLGAALALIYASRYPEQVRSLVLISLPCFHDKKRASKWFRHMPGGWIFTNMVIAALVCMFTRHVIGRLLPLILTDYPREVAEDLVKHNAMSSITSLWNILYRRDLTNDAQEISPNIDVLCIHAIDDDTAPYAETAALVGKMENWQIRQIDGARHHPWLLNTQACLEAIKDFCDRRRAP</sequence>
<organism evidence="3 4">
    <name type="scientific">Kordiimonas lipolytica</name>
    <dbReference type="NCBI Taxonomy" id="1662421"/>
    <lineage>
        <taxon>Bacteria</taxon>
        <taxon>Pseudomonadati</taxon>
        <taxon>Pseudomonadota</taxon>
        <taxon>Alphaproteobacteria</taxon>
        <taxon>Kordiimonadales</taxon>
        <taxon>Kordiimonadaceae</taxon>
        <taxon>Kordiimonas</taxon>
    </lineage>
</organism>
<feature type="domain" description="AB hydrolase-1" evidence="2">
    <location>
        <begin position="11"/>
        <end position="112"/>
    </location>
</feature>
<dbReference type="Gene3D" id="3.40.50.1820">
    <property type="entry name" value="alpha/beta hydrolase"/>
    <property type="match status" value="1"/>
</dbReference>
<protein>
    <submittedName>
        <fullName evidence="3">Alpha/beta fold hydrolase</fullName>
    </submittedName>
</protein>
<evidence type="ECO:0000259" key="2">
    <source>
        <dbReference type="Pfam" id="PF00561"/>
    </source>
</evidence>
<gene>
    <name evidence="3" type="ORF">ACFO5Q_01415</name>
</gene>
<dbReference type="Proteomes" id="UP001595776">
    <property type="component" value="Unassembled WGS sequence"/>
</dbReference>
<keyword evidence="3" id="KW-0378">Hydrolase</keyword>
<feature type="transmembrane region" description="Helical" evidence="1">
    <location>
        <begin position="69"/>
        <end position="91"/>
    </location>
</feature>
<dbReference type="SUPFAM" id="SSF53474">
    <property type="entry name" value="alpha/beta-Hydrolases"/>
    <property type="match status" value="1"/>
</dbReference>
<dbReference type="RefSeq" id="WP_269448986.1">
    <property type="nucleotide sequence ID" value="NZ_JBHSCR010000001.1"/>
</dbReference>
<dbReference type="GO" id="GO:0016787">
    <property type="term" value="F:hydrolase activity"/>
    <property type="evidence" value="ECO:0007669"/>
    <property type="project" value="UniProtKB-KW"/>
</dbReference>
<dbReference type="InterPro" id="IPR000073">
    <property type="entry name" value="AB_hydrolase_1"/>
</dbReference>
<accession>A0ABV8U6W3</accession>
<comment type="caution">
    <text evidence="3">The sequence shown here is derived from an EMBL/GenBank/DDBJ whole genome shotgun (WGS) entry which is preliminary data.</text>
</comment>